<dbReference type="PANTHER" id="PTHR11802">
    <property type="entry name" value="SERINE PROTEASE FAMILY S10 SERINE CARBOXYPEPTIDASE"/>
    <property type="match status" value="1"/>
</dbReference>
<dbReference type="AlphaFoldDB" id="A0A9N9SXR5"/>
<evidence type="ECO:0000256" key="1">
    <source>
        <dbReference type="ARBA" id="ARBA00009431"/>
    </source>
</evidence>
<dbReference type="GO" id="GO:0004185">
    <property type="term" value="F:serine-type carboxypeptidase activity"/>
    <property type="evidence" value="ECO:0007669"/>
    <property type="project" value="UniProtKB-UniRule"/>
</dbReference>
<protein>
    <recommendedName>
        <fullName evidence="7">Carboxypeptidase</fullName>
        <ecNumber evidence="7">3.4.16.-</ecNumber>
    </recommendedName>
</protein>
<dbReference type="SUPFAM" id="SSF53474">
    <property type="entry name" value="alpha/beta-Hydrolases"/>
    <property type="match status" value="1"/>
</dbReference>
<evidence type="ECO:0000313" key="8">
    <source>
        <dbReference type="EMBL" id="CAG9834159.1"/>
    </source>
</evidence>
<dbReference type="OrthoDB" id="443318at2759"/>
<keyword evidence="2 7" id="KW-0121">Carboxypeptidase</keyword>
<dbReference type="GO" id="GO:0006508">
    <property type="term" value="P:proteolysis"/>
    <property type="evidence" value="ECO:0007669"/>
    <property type="project" value="UniProtKB-KW"/>
</dbReference>
<gene>
    <name evidence="8" type="ORF">DIABBA_LOCUS7490</name>
</gene>
<dbReference type="InterPro" id="IPR001563">
    <property type="entry name" value="Peptidase_S10"/>
</dbReference>
<keyword evidence="3 7" id="KW-0645">Protease</keyword>
<keyword evidence="6" id="KW-0325">Glycoprotein</keyword>
<keyword evidence="4 7" id="KW-0732">Signal</keyword>
<dbReference type="EC" id="3.4.16.-" evidence="7"/>
<evidence type="ECO:0000256" key="5">
    <source>
        <dbReference type="ARBA" id="ARBA00022801"/>
    </source>
</evidence>
<dbReference type="Pfam" id="PF00450">
    <property type="entry name" value="Peptidase_S10"/>
    <property type="match status" value="1"/>
</dbReference>
<proteinExistence type="inferred from homology"/>
<keyword evidence="5 7" id="KW-0378">Hydrolase</keyword>
<evidence type="ECO:0000313" key="9">
    <source>
        <dbReference type="Proteomes" id="UP001153709"/>
    </source>
</evidence>
<dbReference type="InterPro" id="IPR018202">
    <property type="entry name" value="Ser_caboxypep_ser_AS"/>
</dbReference>
<feature type="chain" id="PRO_5040535074" description="Carboxypeptidase" evidence="7">
    <location>
        <begin position="20"/>
        <end position="469"/>
    </location>
</feature>
<evidence type="ECO:0000256" key="7">
    <source>
        <dbReference type="RuleBase" id="RU361156"/>
    </source>
</evidence>
<evidence type="ECO:0000256" key="2">
    <source>
        <dbReference type="ARBA" id="ARBA00022645"/>
    </source>
</evidence>
<reference evidence="8" key="1">
    <citation type="submission" date="2022-01" db="EMBL/GenBank/DDBJ databases">
        <authorList>
            <person name="King R."/>
        </authorList>
    </citation>
    <scope>NUCLEOTIDE SEQUENCE</scope>
</reference>
<dbReference type="PANTHER" id="PTHR11802:SF472">
    <property type="entry name" value="SERINE CARBOXYPEPTIDASE CPVL-RELATED"/>
    <property type="match status" value="1"/>
</dbReference>
<dbReference type="EMBL" id="OU898280">
    <property type="protein sequence ID" value="CAG9834159.1"/>
    <property type="molecule type" value="Genomic_DNA"/>
</dbReference>
<name>A0A9N9SXR5_DIABA</name>
<organism evidence="8 9">
    <name type="scientific">Diabrotica balteata</name>
    <name type="common">Banded cucumber beetle</name>
    <dbReference type="NCBI Taxonomy" id="107213"/>
    <lineage>
        <taxon>Eukaryota</taxon>
        <taxon>Metazoa</taxon>
        <taxon>Ecdysozoa</taxon>
        <taxon>Arthropoda</taxon>
        <taxon>Hexapoda</taxon>
        <taxon>Insecta</taxon>
        <taxon>Pterygota</taxon>
        <taxon>Neoptera</taxon>
        <taxon>Endopterygota</taxon>
        <taxon>Coleoptera</taxon>
        <taxon>Polyphaga</taxon>
        <taxon>Cucujiformia</taxon>
        <taxon>Chrysomeloidea</taxon>
        <taxon>Chrysomelidae</taxon>
        <taxon>Galerucinae</taxon>
        <taxon>Diabroticina</taxon>
        <taxon>Diabroticites</taxon>
        <taxon>Diabrotica</taxon>
    </lineage>
</organism>
<comment type="similarity">
    <text evidence="1 7">Belongs to the peptidase S10 family.</text>
</comment>
<accession>A0A9N9SXR5</accession>
<evidence type="ECO:0000256" key="3">
    <source>
        <dbReference type="ARBA" id="ARBA00022670"/>
    </source>
</evidence>
<dbReference type="PROSITE" id="PS00131">
    <property type="entry name" value="CARBOXYPEPT_SER_SER"/>
    <property type="match status" value="1"/>
</dbReference>
<dbReference type="InterPro" id="IPR033124">
    <property type="entry name" value="Ser_caboxypep_his_AS"/>
</dbReference>
<feature type="signal peptide" evidence="7">
    <location>
        <begin position="1"/>
        <end position="19"/>
    </location>
</feature>
<dbReference type="Gene3D" id="3.40.50.1820">
    <property type="entry name" value="alpha/beta hydrolase"/>
    <property type="match status" value="1"/>
</dbReference>
<evidence type="ECO:0000256" key="6">
    <source>
        <dbReference type="ARBA" id="ARBA00023180"/>
    </source>
</evidence>
<evidence type="ECO:0000256" key="4">
    <source>
        <dbReference type="ARBA" id="ARBA00022729"/>
    </source>
</evidence>
<dbReference type="InterPro" id="IPR029058">
    <property type="entry name" value="AB_hydrolase_fold"/>
</dbReference>
<dbReference type="PROSITE" id="PS00560">
    <property type="entry name" value="CARBOXYPEPT_SER_HIS"/>
    <property type="match status" value="1"/>
</dbReference>
<keyword evidence="9" id="KW-1185">Reference proteome</keyword>
<sequence>MKKVIILTITIFLTHLADSAFPNFYPKLAVEPITDDPGVPLILTPLIEQNKIAEAVAAAKVYFNGFKKIESYSGYFTVDKIFGSNLFFWFLPAANDYENAPVVLWLQGGPGASSLIGLFAENGPFIAKSKKGLKLRPYPWSSTHSMIYIDSPAGTGYSFTNGGFAQNETKVGQDLYSALTQFFTMFPNLQKNEFYVTGESYGGKYVPAISYTIHKNNPDAKLKINLKGLSIGNGLCNPEFQLNYGDYLYQLGLIDLSGQQIFKEKEKEAVTYIQNKQFDKAADVFDDLLDGDFHNRSSTFKNITGFTNYFNFLYPTDPNNLEIQEAAKYLQRDDVRAVIHVGNTSFGATSSEVEKNLKNDIMQSIAPWLTELLNNYRVLIYNGQLDIIVAYPLTENFLRNLDFNGADQYKTVQRYPWYVGSDVAGYVKQAGNLTEVLVRDAGHMVPADQPQWSFDLINRFTRNKPFHRT</sequence>
<dbReference type="FunFam" id="3.40.50.1820:FF:000096">
    <property type="entry name" value="Carboxypeptidase vitellogenic-like"/>
    <property type="match status" value="1"/>
</dbReference>
<dbReference type="Proteomes" id="UP001153709">
    <property type="component" value="Chromosome 5"/>
</dbReference>
<dbReference type="PRINTS" id="PR00724">
    <property type="entry name" value="CRBOXYPTASEC"/>
</dbReference>